<feature type="chain" id="PRO_5025661075" description="Ferritin-like domain-containing protein" evidence="1">
    <location>
        <begin position="24"/>
        <end position="326"/>
    </location>
</feature>
<dbReference type="AlphaFoldDB" id="A0A6A5Z4A7"/>
<keyword evidence="3" id="KW-1185">Reference proteome</keyword>
<evidence type="ECO:0000313" key="3">
    <source>
        <dbReference type="Proteomes" id="UP000799770"/>
    </source>
</evidence>
<sequence>MRLLAKLVPIFSVFYIANSSAAANKSPRANITRQDIAGGGPPNLKSQLILSKDSGKQLRLVSFLQHLEVSFFEENIRKLERWNEGENLNASVEVLKTISAQASVHLSTLDDLLAGTGSEPINCDYSFSVDSITEFLEVADTITSIGVGATIGINERLDRSDSLLLRLVASITAVKARHNAIIRLFRQLTANPAPFDTYITDISAFNLALNYIRPGSCSSELLLPILPRLNVSCITDSGTTRKQFSWNPEQEAFIVEAGKELLIGWVNQLDTPIYTPLNVSGNGVGTVDIPGCLIGATFASITTQRLIDSEDLALSSLTAPVAVLLV</sequence>
<proteinExistence type="predicted"/>
<evidence type="ECO:0000256" key="1">
    <source>
        <dbReference type="SAM" id="SignalP"/>
    </source>
</evidence>
<evidence type="ECO:0008006" key="4">
    <source>
        <dbReference type="Google" id="ProtNLM"/>
    </source>
</evidence>
<accession>A0A6A5Z4A7</accession>
<evidence type="ECO:0000313" key="2">
    <source>
        <dbReference type="EMBL" id="KAF2113727.1"/>
    </source>
</evidence>
<name>A0A6A5Z4A7_9PLEO</name>
<keyword evidence="1" id="KW-0732">Signal</keyword>
<organism evidence="2 3">
    <name type="scientific">Lophiotrema nucula</name>
    <dbReference type="NCBI Taxonomy" id="690887"/>
    <lineage>
        <taxon>Eukaryota</taxon>
        <taxon>Fungi</taxon>
        <taxon>Dikarya</taxon>
        <taxon>Ascomycota</taxon>
        <taxon>Pezizomycotina</taxon>
        <taxon>Dothideomycetes</taxon>
        <taxon>Pleosporomycetidae</taxon>
        <taxon>Pleosporales</taxon>
        <taxon>Lophiotremataceae</taxon>
        <taxon>Lophiotrema</taxon>
    </lineage>
</organism>
<dbReference type="Proteomes" id="UP000799770">
    <property type="component" value="Unassembled WGS sequence"/>
</dbReference>
<dbReference type="Pfam" id="PF13668">
    <property type="entry name" value="Ferritin_2"/>
    <property type="match status" value="1"/>
</dbReference>
<dbReference type="OrthoDB" id="1001765at2759"/>
<feature type="signal peptide" evidence="1">
    <location>
        <begin position="1"/>
        <end position="23"/>
    </location>
</feature>
<reference evidence="2" key="1">
    <citation type="journal article" date="2020" name="Stud. Mycol.">
        <title>101 Dothideomycetes genomes: a test case for predicting lifestyles and emergence of pathogens.</title>
        <authorList>
            <person name="Haridas S."/>
            <person name="Albert R."/>
            <person name="Binder M."/>
            <person name="Bloem J."/>
            <person name="Labutti K."/>
            <person name="Salamov A."/>
            <person name="Andreopoulos B."/>
            <person name="Baker S."/>
            <person name="Barry K."/>
            <person name="Bills G."/>
            <person name="Bluhm B."/>
            <person name="Cannon C."/>
            <person name="Castanera R."/>
            <person name="Culley D."/>
            <person name="Daum C."/>
            <person name="Ezra D."/>
            <person name="Gonzalez J."/>
            <person name="Henrissat B."/>
            <person name="Kuo A."/>
            <person name="Liang C."/>
            <person name="Lipzen A."/>
            <person name="Lutzoni F."/>
            <person name="Magnuson J."/>
            <person name="Mondo S."/>
            <person name="Nolan M."/>
            <person name="Ohm R."/>
            <person name="Pangilinan J."/>
            <person name="Park H.-J."/>
            <person name="Ramirez L."/>
            <person name="Alfaro M."/>
            <person name="Sun H."/>
            <person name="Tritt A."/>
            <person name="Yoshinaga Y."/>
            <person name="Zwiers L.-H."/>
            <person name="Turgeon B."/>
            <person name="Goodwin S."/>
            <person name="Spatafora J."/>
            <person name="Crous P."/>
            <person name="Grigoriev I."/>
        </authorList>
    </citation>
    <scope>NUCLEOTIDE SEQUENCE</scope>
    <source>
        <strain evidence="2">CBS 627.86</strain>
    </source>
</reference>
<protein>
    <recommendedName>
        <fullName evidence="4">Ferritin-like domain-containing protein</fullName>
    </recommendedName>
</protein>
<gene>
    <name evidence="2" type="ORF">BDV96DRAFT_601204</name>
</gene>
<dbReference type="EMBL" id="ML977327">
    <property type="protein sequence ID" value="KAF2113727.1"/>
    <property type="molecule type" value="Genomic_DNA"/>
</dbReference>